<comment type="caution">
    <text evidence="1">The sequence shown here is derived from an EMBL/GenBank/DDBJ whole genome shotgun (WGS) entry which is preliminary data.</text>
</comment>
<evidence type="ECO:0000313" key="2">
    <source>
        <dbReference type="Proteomes" id="UP000468388"/>
    </source>
</evidence>
<gene>
    <name evidence="1" type="ORF">GO495_29655</name>
</gene>
<sequence>MKSILITSACVIAVMTGFLLSGCNKFHEVPPHTPDCQIVKLKGGIFIGDSLVIAYSHNGNPLSITRASVGTGSPNFLFRYDQKGRMTDYYGVYESPNPFFEVWHRYHYDAKNRITVDTSYSFGFIGPGIPLPDPQQGHLFVGNISTYAYDIENRIIKSTDTYGSASVALTSLYTYNNEGNLVKITNQTASGTNTVTFSFDNKINLRRTHPIWQFLDRDYSINNSVQVFSYNNYGLPVEVNFGSHGLGTFASIPISTTTITYNCKHNF</sequence>
<protein>
    <recommendedName>
        <fullName evidence="3">DUF4595 domain-containing protein</fullName>
    </recommendedName>
</protein>
<dbReference type="Gene3D" id="2.180.10.10">
    <property type="entry name" value="RHS repeat-associated core"/>
    <property type="match status" value="1"/>
</dbReference>
<reference evidence="1 2" key="1">
    <citation type="submission" date="2019-12" db="EMBL/GenBank/DDBJ databases">
        <title>The draft genomic sequence of strain Chitinophaga oryziterrae JCM 16595.</title>
        <authorList>
            <person name="Zhang X."/>
        </authorList>
    </citation>
    <scope>NUCLEOTIDE SEQUENCE [LARGE SCALE GENOMIC DNA]</scope>
    <source>
        <strain evidence="1 2">JCM 16595</strain>
    </source>
</reference>
<dbReference type="PROSITE" id="PS51257">
    <property type="entry name" value="PROKAR_LIPOPROTEIN"/>
    <property type="match status" value="1"/>
</dbReference>
<dbReference type="Proteomes" id="UP000468388">
    <property type="component" value="Unassembled WGS sequence"/>
</dbReference>
<keyword evidence="2" id="KW-1185">Reference proteome</keyword>
<dbReference type="EMBL" id="WRXO01000013">
    <property type="protein sequence ID" value="MVT44794.1"/>
    <property type="molecule type" value="Genomic_DNA"/>
</dbReference>
<evidence type="ECO:0008006" key="3">
    <source>
        <dbReference type="Google" id="ProtNLM"/>
    </source>
</evidence>
<dbReference type="RefSeq" id="WP_157303584.1">
    <property type="nucleotide sequence ID" value="NZ_BAAAZB010000005.1"/>
</dbReference>
<evidence type="ECO:0000313" key="1">
    <source>
        <dbReference type="EMBL" id="MVT44794.1"/>
    </source>
</evidence>
<dbReference type="AlphaFoldDB" id="A0A6N8JIJ7"/>
<dbReference type="OrthoDB" id="636957at2"/>
<accession>A0A6N8JIJ7</accession>
<name>A0A6N8JIJ7_9BACT</name>
<organism evidence="1 2">
    <name type="scientific">Chitinophaga oryziterrae</name>
    <dbReference type="NCBI Taxonomy" id="1031224"/>
    <lineage>
        <taxon>Bacteria</taxon>
        <taxon>Pseudomonadati</taxon>
        <taxon>Bacteroidota</taxon>
        <taxon>Chitinophagia</taxon>
        <taxon>Chitinophagales</taxon>
        <taxon>Chitinophagaceae</taxon>
        <taxon>Chitinophaga</taxon>
    </lineage>
</organism>
<proteinExistence type="predicted"/>